<comment type="caution">
    <text evidence="2">The sequence shown here is derived from an EMBL/GenBank/DDBJ whole genome shotgun (WGS) entry which is preliminary data.</text>
</comment>
<sequence>MNEEPRRQGFRPDDETWARRLQSVVEFVAEHGHLPRQTQTLAPEERRLGYWLSNQRSDLKNQLLPQERAERLDRDLPQWRGRR</sequence>
<dbReference type="Gene3D" id="6.10.140.530">
    <property type="match status" value="1"/>
</dbReference>
<keyword evidence="3" id="KW-1185">Reference proteome</keyword>
<feature type="domain" description="Helicase-associated" evidence="1">
    <location>
        <begin position="14"/>
        <end position="73"/>
    </location>
</feature>
<evidence type="ECO:0000313" key="2">
    <source>
        <dbReference type="EMBL" id="MTD16204.1"/>
    </source>
</evidence>
<organism evidence="2 3">
    <name type="scientific">Nakamurella alba</name>
    <dbReference type="NCBI Taxonomy" id="2665158"/>
    <lineage>
        <taxon>Bacteria</taxon>
        <taxon>Bacillati</taxon>
        <taxon>Actinomycetota</taxon>
        <taxon>Actinomycetes</taxon>
        <taxon>Nakamurellales</taxon>
        <taxon>Nakamurellaceae</taxon>
        <taxon>Nakamurella</taxon>
    </lineage>
</organism>
<evidence type="ECO:0000313" key="3">
    <source>
        <dbReference type="Proteomes" id="UP000460221"/>
    </source>
</evidence>
<dbReference type="InterPro" id="IPR005114">
    <property type="entry name" value="Helicase_assoc"/>
</dbReference>
<dbReference type="RefSeq" id="WP_154770148.1">
    <property type="nucleotide sequence ID" value="NZ_WLYK01000008.1"/>
</dbReference>
<dbReference type="Proteomes" id="UP000460221">
    <property type="component" value="Unassembled WGS sequence"/>
</dbReference>
<gene>
    <name evidence="2" type="ORF">GIS00_19890</name>
</gene>
<dbReference type="EMBL" id="WLYK01000008">
    <property type="protein sequence ID" value="MTD16204.1"/>
    <property type="molecule type" value="Genomic_DNA"/>
</dbReference>
<dbReference type="AlphaFoldDB" id="A0A7K1FTS0"/>
<reference evidence="2 3" key="1">
    <citation type="submission" date="2019-11" db="EMBL/GenBank/DDBJ databases">
        <authorList>
            <person name="Jiang L.-Q."/>
        </authorList>
    </citation>
    <scope>NUCLEOTIDE SEQUENCE [LARGE SCALE GENOMIC DNA]</scope>
    <source>
        <strain evidence="2 3">YIM 132087</strain>
    </source>
</reference>
<protein>
    <recommendedName>
        <fullName evidence="1">Helicase-associated domain-containing protein</fullName>
    </recommendedName>
</protein>
<dbReference type="Pfam" id="PF03457">
    <property type="entry name" value="HA"/>
    <property type="match status" value="1"/>
</dbReference>
<name>A0A7K1FTS0_9ACTN</name>
<accession>A0A7K1FTS0</accession>
<evidence type="ECO:0000259" key="1">
    <source>
        <dbReference type="Pfam" id="PF03457"/>
    </source>
</evidence>
<proteinExistence type="predicted"/>